<accession>A0A1X2H4F5</accession>
<feature type="transmembrane region" description="Helical" evidence="4">
    <location>
        <begin position="293"/>
        <end position="312"/>
    </location>
</feature>
<evidence type="ECO:0000259" key="5">
    <source>
        <dbReference type="PROSITE" id="PS50850"/>
    </source>
</evidence>
<reference evidence="6 7" key="1">
    <citation type="submission" date="2016-07" db="EMBL/GenBank/DDBJ databases">
        <title>Pervasive Adenine N6-methylation of Active Genes in Fungi.</title>
        <authorList>
            <consortium name="DOE Joint Genome Institute"/>
            <person name="Mondo S.J."/>
            <person name="Dannebaum R.O."/>
            <person name="Kuo R.C."/>
            <person name="Labutti K."/>
            <person name="Haridas S."/>
            <person name="Kuo A."/>
            <person name="Salamov A."/>
            <person name="Ahrendt S.R."/>
            <person name="Lipzen A."/>
            <person name="Sullivan W."/>
            <person name="Andreopoulos W.B."/>
            <person name="Clum A."/>
            <person name="Lindquist E."/>
            <person name="Daum C."/>
            <person name="Ramamoorthy G.K."/>
            <person name="Gryganskyi A."/>
            <person name="Culley D."/>
            <person name="Magnuson J.K."/>
            <person name="James T.Y."/>
            <person name="O'Malley M.A."/>
            <person name="Stajich J.E."/>
            <person name="Spatafora J.W."/>
            <person name="Visel A."/>
            <person name="Grigoriev I.V."/>
        </authorList>
    </citation>
    <scope>NUCLEOTIDE SEQUENCE [LARGE SCALE GENOMIC DNA]</scope>
    <source>
        <strain evidence="6 7">NRRL 2496</strain>
    </source>
</reference>
<sequence>MSTTEKTQQPATEVEHTGPIDPEKISISEVSSVSSVSSGKEIRREPPDGGWRAWFVVVGSFCSFFGTQGYGYSWGVFFDEYNANVYPGQQTNLSWIGGLWYFMCNITGPFYVYLVSRFGDRAMVLAALIICPLGVMLASITNEVWQLYITQGIISGIGTSLAWFPGMTGPMEWFSKRRGLAVGITMSASGIGGLAISNISRAAIDSLGWQWALRILGFMQFGLLIVTAASAYPLNKPPHYKTVPLVDVSDFKNKHFIMLVAIHFIGNFAFYIPSSYVPTYARAIGLDPQTGTTLSSILSVCMFIGKISLGFCSDYIGRFNMALICGTMACIAHLAVWLTATSAGSMWAFAVLYGLFGGGYIAMITAIIGQVAGVDHINSGTGWCYSAWSFGGLFGQPIASLISNRTSPPDYQGAIIFAGCLFFVGSCMVFALRVMRGGWKILQVV</sequence>
<proteinExistence type="inferred from homology"/>
<evidence type="ECO:0000256" key="4">
    <source>
        <dbReference type="SAM" id="Phobius"/>
    </source>
</evidence>
<evidence type="ECO:0000313" key="7">
    <source>
        <dbReference type="Proteomes" id="UP000242180"/>
    </source>
</evidence>
<feature type="transmembrane region" description="Helical" evidence="4">
    <location>
        <begin position="179"/>
        <end position="199"/>
    </location>
</feature>
<feature type="transmembrane region" description="Helical" evidence="4">
    <location>
        <begin position="380"/>
        <end position="399"/>
    </location>
</feature>
<keyword evidence="4" id="KW-0812">Transmembrane</keyword>
<dbReference type="PROSITE" id="PS50850">
    <property type="entry name" value="MFS"/>
    <property type="match status" value="1"/>
</dbReference>
<dbReference type="Pfam" id="PF07690">
    <property type="entry name" value="MFS_1"/>
    <property type="match status" value="1"/>
</dbReference>
<dbReference type="EMBL" id="MCGN01000009">
    <property type="protein sequence ID" value="ORY93208.1"/>
    <property type="molecule type" value="Genomic_DNA"/>
</dbReference>
<feature type="transmembrane region" description="Helical" evidence="4">
    <location>
        <begin position="319"/>
        <end position="340"/>
    </location>
</feature>
<name>A0A1X2H4F5_SYNRA</name>
<feature type="transmembrane region" description="Helical" evidence="4">
    <location>
        <begin position="411"/>
        <end position="432"/>
    </location>
</feature>
<comment type="subcellular location">
    <subcellularLocation>
        <location evidence="1">Membrane</location>
        <topology evidence="1">Multi-pass membrane protein</topology>
    </subcellularLocation>
</comment>
<dbReference type="OMA" id="WAFAAMF"/>
<feature type="region of interest" description="Disordered" evidence="3">
    <location>
        <begin position="1"/>
        <end position="23"/>
    </location>
</feature>
<dbReference type="Proteomes" id="UP000242180">
    <property type="component" value="Unassembled WGS sequence"/>
</dbReference>
<dbReference type="InterPro" id="IPR011701">
    <property type="entry name" value="MFS"/>
</dbReference>
<dbReference type="SUPFAM" id="SSF103473">
    <property type="entry name" value="MFS general substrate transporter"/>
    <property type="match status" value="1"/>
</dbReference>
<feature type="transmembrane region" description="Helical" evidence="4">
    <location>
        <begin position="211"/>
        <end position="234"/>
    </location>
</feature>
<comment type="similarity">
    <text evidence="2">Belongs to the major facilitator superfamily. Monocarboxylate porter (TC 2.A.1.13) family.</text>
</comment>
<dbReference type="STRING" id="13706.A0A1X2H4F5"/>
<evidence type="ECO:0000256" key="2">
    <source>
        <dbReference type="ARBA" id="ARBA00006727"/>
    </source>
</evidence>
<dbReference type="OrthoDB" id="6499973at2759"/>
<feature type="transmembrane region" description="Helical" evidence="4">
    <location>
        <begin position="53"/>
        <end position="73"/>
    </location>
</feature>
<dbReference type="PANTHER" id="PTHR11360:SF284">
    <property type="entry name" value="EG:103B4.3 PROTEIN-RELATED"/>
    <property type="match status" value="1"/>
</dbReference>
<dbReference type="GO" id="GO:0016020">
    <property type="term" value="C:membrane"/>
    <property type="evidence" value="ECO:0007669"/>
    <property type="project" value="UniProtKB-SubCell"/>
</dbReference>
<feature type="transmembrane region" description="Helical" evidence="4">
    <location>
        <begin position="346"/>
        <end position="368"/>
    </location>
</feature>
<gene>
    <name evidence="6" type="ORF">BCR43DRAFT_496510</name>
</gene>
<dbReference type="InterPro" id="IPR036259">
    <property type="entry name" value="MFS_trans_sf"/>
</dbReference>
<feature type="transmembrane region" description="Helical" evidence="4">
    <location>
        <begin position="122"/>
        <end position="141"/>
    </location>
</feature>
<dbReference type="CDD" id="cd17352">
    <property type="entry name" value="MFS_MCT_SLC16"/>
    <property type="match status" value="1"/>
</dbReference>
<evidence type="ECO:0000256" key="3">
    <source>
        <dbReference type="SAM" id="MobiDB-lite"/>
    </source>
</evidence>
<feature type="transmembrane region" description="Helical" evidence="4">
    <location>
        <begin position="255"/>
        <end position="273"/>
    </location>
</feature>
<dbReference type="PANTHER" id="PTHR11360">
    <property type="entry name" value="MONOCARBOXYLATE TRANSPORTER"/>
    <property type="match status" value="1"/>
</dbReference>
<dbReference type="InParanoid" id="A0A1X2H4F5"/>
<organism evidence="6 7">
    <name type="scientific">Syncephalastrum racemosum</name>
    <name type="common">Filamentous fungus</name>
    <dbReference type="NCBI Taxonomy" id="13706"/>
    <lineage>
        <taxon>Eukaryota</taxon>
        <taxon>Fungi</taxon>
        <taxon>Fungi incertae sedis</taxon>
        <taxon>Mucoromycota</taxon>
        <taxon>Mucoromycotina</taxon>
        <taxon>Mucoromycetes</taxon>
        <taxon>Mucorales</taxon>
        <taxon>Syncephalastraceae</taxon>
        <taxon>Syncephalastrum</taxon>
    </lineage>
</organism>
<evidence type="ECO:0000256" key="1">
    <source>
        <dbReference type="ARBA" id="ARBA00004141"/>
    </source>
</evidence>
<keyword evidence="4" id="KW-1133">Transmembrane helix</keyword>
<feature type="compositionally biased region" description="Basic and acidic residues" evidence="3">
    <location>
        <begin position="13"/>
        <end position="23"/>
    </location>
</feature>
<keyword evidence="7" id="KW-1185">Reference proteome</keyword>
<evidence type="ECO:0000313" key="6">
    <source>
        <dbReference type="EMBL" id="ORY93208.1"/>
    </source>
</evidence>
<dbReference type="InterPro" id="IPR020846">
    <property type="entry name" value="MFS_dom"/>
</dbReference>
<dbReference type="GO" id="GO:0022857">
    <property type="term" value="F:transmembrane transporter activity"/>
    <property type="evidence" value="ECO:0007669"/>
    <property type="project" value="InterPro"/>
</dbReference>
<dbReference type="AlphaFoldDB" id="A0A1X2H4F5"/>
<feature type="compositionally biased region" description="Polar residues" evidence="3">
    <location>
        <begin position="1"/>
        <end position="11"/>
    </location>
</feature>
<keyword evidence="4" id="KW-0472">Membrane</keyword>
<feature type="transmembrane region" description="Helical" evidence="4">
    <location>
        <begin position="147"/>
        <end position="167"/>
    </location>
</feature>
<dbReference type="Gene3D" id="1.20.1250.20">
    <property type="entry name" value="MFS general substrate transporter like domains"/>
    <property type="match status" value="2"/>
</dbReference>
<feature type="transmembrane region" description="Helical" evidence="4">
    <location>
        <begin position="93"/>
        <end position="115"/>
    </location>
</feature>
<feature type="domain" description="Major facilitator superfamily (MFS) profile" evidence="5">
    <location>
        <begin position="52"/>
        <end position="437"/>
    </location>
</feature>
<comment type="caution">
    <text evidence="6">The sequence shown here is derived from an EMBL/GenBank/DDBJ whole genome shotgun (WGS) entry which is preliminary data.</text>
</comment>
<dbReference type="InterPro" id="IPR050327">
    <property type="entry name" value="Proton-linked_MCT"/>
</dbReference>
<protein>
    <submittedName>
        <fullName evidence="6">Major facilitator superfamily domain-containing protein</fullName>
    </submittedName>
</protein>